<organism evidence="2 3">
    <name type="scientific">Nitrosomonas mobilis</name>
    <dbReference type="NCBI Taxonomy" id="51642"/>
    <lineage>
        <taxon>Bacteria</taxon>
        <taxon>Pseudomonadati</taxon>
        <taxon>Pseudomonadota</taxon>
        <taxon>Betaproteobacteria</taxon>
        <taxon>Nitrosomonadales</taxon>
        <taxon>Nitrosomonadaceae</taxon>
        <taxon>Nitrosomonas</taxon>
    </lineage>
</organism>
<dbReference type="Proteomes" id="UP000198729">
    <property type="component" value="Unassembled WGS sequence"/>
</dbReference>
<dbReference type="PANTHER" id="PTHR13696">
    <property type="entry name" value="P-LOOP CONTAINING NUCLEOSIDE TRIPHOSPHATE HYDROLASE"/>
    <property type="match status" value="1"/>
</dbReference>
<reference evidence="2 3" key="1">
    <citation type="submission" date="2016-10" db="EMBL/GenBank/DDBJ databases">
        <authorList>
            <person name="de Groot N.N."/>
        </authorList>
    </citation>
    <scope>NUCLEOTIDE SEQUENCE [LARGE SCALE GENOMIC DNA]</scope>
    <source>
        <strain evidence="2">1</strain>
    </source>
</reference>
<evidence type="ECO:0000313" key="3">
    <source>
        <dbReference type="Proteomes" id="UP000198729"/>
    </source>
</evidence>
<name>A0A1G5SD70_9PROT</name>
<dbReference type="InterPro" id="IPR027417">
    <property type="entry name" value="P-loop_NTPase"/>
</dbReference>
<dbReference type="OrthoDB" id="8950613at2"/>
<evidence type="ECO:0000259" key="1">
    <source>
        <dbReference type="Pfam" id="PF13614"/>
    </source>
</evidence>
<evidence type="ECO:0000313" key="2">
    <source>
        <dbReference type="EMBL" id="SCZ85058.1"/>
    </source>
</evidence>
<dbReference type="PANTHER" id="PTHR13696:SF52">
    <property type="entry name" value="PARA FAMILY PROTEIN CT_582"/>
    <property type="match status" value="1"/>
</dbReference>
<accession>A0A1G5SD70</accession>
<dbReference type="Pfam" id="PF13614">
    <property type="entry name" value="AAA_31"/>
    <property type="match status" value="1"/>
</dbReference>
<feature type="domain" description="AAA" evidence="1">
    <location>
        <begin position="104"/>
        <end position="276"/>
    </location>
</feature>
<dbReference type="STRING" id="51642.NSMM_330078"/>
<dbReference type="CDD" id="cd02042">
    <property type="entry name" value="ParAB_family"/>
    <property type="match status" value="1"/>
</dbReference>
<dbReference type="SUPFAM" id="SSF52540">
    <property type="entry name" value="P-loop containing nucleoside triphosphate hydrolases"/>
    <property type="match status" value="1"/>
</dbReference>
<dbReference type="InterPro" id="IPR025669">
    <property type="entry name" value="AAA_dom"/>
</dbReference>
<dbReference type="RefSeq" id="WP_090285021.1">
    <property type="nucleotide sequence ID" value="NZ_FMWO01000040.1"/>
</dbReference>
<gene>
    <name evidence="2" type="ORF">NSMM_330078</name>
</gene>
<dbReference type="AlphaFoldDB" id="A0A1G5SD70"/>
<keyword evidence="3" id="KW-1185">Reference proteome</keyword>
<sequence length="390" mass="44409">MNTAHQSISELLRRSDQVLKAIKEQGFSPTGIKTLELRFTLQEAQDLVGRSATAIRDAEKDGRMSPPDLGPTGRRIGFTQKQLNDLRAIFGTQPYRAETDEPVIIACSSFKGGVGKSTTAVHMSQYLALQGYRVLLVDSDPQGSATSLFGYIPDLELDERDTLAPFYRDEEDTLDYAVRKTYWDSLDLVPANLLLYETEYEWMADVRGETFRYLKEALDTVKHNYDVIVIDPPPALGLMSLNVMAAANALLIPIPAQYPDLSSTTSYLRMMERTLKTLERHNGPHEYKFTRAVITRFDEGNENSAQSVLAQVYETVFGTSLLRARFRQTKQIENAYSRQRTVYELTKEEVNRAVHKRALSILDTMFIEIELLIRRTWPSHEKKLRQEGKV</sequence>
<dbReference type="InterPro" id="IPR050678">
    <property type="entry name" value="DNA_Partitioning_ATPase"/>
</dbReference>
<protein>
    <submittedName>
        <fullName evidence="2">Plasmid partitioning protein RepA</fullName>
    </submittedName>
</protein>
<dbReference type="Gene3D" id="3.40.50.300">
    <property type="entry name" value="P-loop containing nucleotide triphosphate hydrolases"/>
    <property type="match status" value="1"/>
</dbReference>
<proteinExistence type="predicted"/>
<dbReference type="EMBL" id="FMWO01000040">
    <property type="protein sequence ID" value="SCZ85058.1"/>
    <property type="molecule type" value="Genomic_DNA"/>
</dbReference>